<gene>
    <name evidence="4" type="ORF">TSTA_008670</name>
</gene>
<dbReference type="HOGENOM" id="CLU_013929_8_1_1"/>
<organism evidence="4 5">
    <name type="scientific">Talaromyces stipitatus (strain ATCC 10500 / CBS 375.48 / QM 6759 / NRRL 1006)</name>
    <name type="common">Penicillium stipitatum</name>
    <dbReference type="NCBI Taxonomy" id="441959"/>
    <lineage>
        <taxon>Eukaryota</taxon>
        <taxon>Fungi</taxon>
        <taxon>Dikarya</taxon>
        <taxon>Ascomycota</taxon>
        <taxon>Pezizomycotina</taxon>
        <taxon>Eurotiomycetes</taxon>
        <taxon>Eurotiomycetidae</taxon>
        <taxon>Eurotiales</taxon>
        <taxon>Trichocomaceae</taxon>
        <taxon>Talaromyces</taxon>
        <taxon>Talaromyces sect. Talaromyces</taxon>
    </lineage>
</organism>
<keyword evidence="5" id="KW-1185">Reference proteome</keyword>
<dbReference type="Pfam" id="PF03221">
    <property type="entry name" value="HTH_Tnp_Tc5"/>
    <property type="match status" value="1"/>
</dbReference>
<evidence type="ECO:0000256" key="2">
    <source>
        <dbReference type="SAM" id="MobiDB-lite"/>
    </source>
</evidence>
<evidence type="ECO:0000313" key="5">
    <source>
        <dbReference type="Proteomes" id="UP000001745"/>
    </source>
</evidence>
<feature type="domain" description="HTH CENPB-type" evidence="3">
    <location>
        <begin position="39"/>
        <end position="113"/>
    </location>
</feature>
<dbReference type="SUPFAM" id="SSF46689">
    <property type="entry name" value="Homeodomain-like"/>
    <property type="match status" value="1"/>
</dbReference>
<dbReference type="VEuPathDB" id="FungiDB:TSTA_008670"/>
<evidence type="ECO:0000259" key="3">
    <source>
        <dbReference type="PROSITE" id="PS51253"/>
    </source>
</evidence>
<feature type="region of interest" description="Disordered" evidence="2">
    <location>
        <begin position="18"/>
        <end position="45"/>
    </location>
</feature>
<dbReference type="PROSITE" id="PS51253">
    <property type="entry name" value="HTH_CENPB"/>
    <property type="match status" value="1"/>
</dbReference>
<proteinExistence type="predicted"/>
<dbReference type="AlphaFoldDB" id="B8MVB5"/>
<accession>B8MVB5</accession>
<dbReference type="RefSeq" id="XP_002488752.1">
    <property type="nucleotide sequence ID" value="XM_002488707.1"/>
</dbReference>
<dbReference type="InParanoid" id="B8MVB5"/>
<dbReference type="GeneID" id="8103255"/>
<dbReference type="SMART" id="SM00674">
    <property type="entry name" value="CENPB"/>
    <property type="match status" value="1"/>
</dbReference>
<dbReference type="Proteomes" id="UP000001745">
    <property type="component" value="Unassembled WGS sequence"/>
</dbReference>
<evidence type="ECO:0000313" key="4">
    <source>
        <dbReference type="EMBL" id="EED11571.1"/>
    </source>
</evidence>
<evidence type="ECO:0000256" key="1">
    <source>
        <dbReference type="ARBA" id="ARBA00023125"/>
    </source>
</evidence>
<dbReference type="InterPro" id="IPR009057">
    <property type="entry name" value="Homeodomain-like_sf"/>
</dbReference>
<name>B8MVB5_TALSN</name>
<dbReference type="EMBL" id="EQ962662">
    <property type="protein sequence ID" value="EED11571.1"/>
    <property type="molecule type" value="Genomic_DNA"/>
</dbReference>
<dbReference type="PhylomeDB" id="B8MVB5"/>
<dbReference type="InterPro" id="IPR006600">
    <property type="entry name" value="HTH_CenpB_DNA-bd_dom"/>
</dbReference>
<sequence>MPSEKYKEEENRISEALEILRKNPGQKIKPLARGTSQLNRRPTHKRLTEDQERAIILWMNDLDDRGIPPTVRMIKNYADKVLQNMHPGADNPPQLGDRWVYRFLKRLPKEYVKMKQKTIDPKRHLAEDPSFIQAWFDRLETAIERYKITPSNIWNFDKSGFQIGQGGDEEVVTRYHGTTAIQVDVGTALGLA</sequence>
<reference evidence="5" key="1">
    <citation type="journal article" date="2015" name="Genome Announc.">
        <title>Genome sequence of the AIDS-associated pathogen Penicillium marneffei (ATCC18224) and its near taxonomic relative Talaromyces stipitatus (ATCC10500).</title>
        <authorList>
            <person name="Nierman W.C."/>
            <person name="Fedorova-Abrams N.D."/>
            <person name="Andrianopoulos A."/>
        </authorList>
    </citation>
    <scope>NUCLEOTIDE SEQUENCE [LARGE SCALE GENOMIC DNA]</scope>
    <source>
        <strain evidence="5">ATCC 10500 / CBS 375.48 / QM 6759 / NRRL 1006</strain>
    </source>
</reference>
<protein>
    <recommendedName>
        <fullName evidence="3">HTH CENPB-type domain-containing protein</fullName>
    </recommendedName>
</protein>
<dbReference type="OrthoDB" id="4230268at2759"/>
<keyword evidence="1" id="KW-0238">DNA-binding</keyword>
<dbReference type="GO" id="GO:0003677">
    <property type="term" value="F:DNA binding"/>
    <property type="evidence" value="ECO:0007669"/>
    <property type="project" value="UniProtKB-KW"/>
</dbReference>